<dbReference type="EMBL" id="JAPFFK010000007">
    <property type="protein sequence ID" value="KAJ6754454.1"/>
    <property type="molecule type" value="Genomic_DNA"/>
</dbReference>
<dbReference type="OrthoDB" id="540503at2759"/>
<name>A0A9Q1A1E1_SALPP</name>
<proteinExistence type="predicted"/>
<reference evidence="1" key="1">
    <citation type="submission" date="2022-11" db="EMBL/GenBank/DDBJ databases">
        <authorList>
            <person name="Hyden B.L."/>
            <person name="Feng K."/>
            <person name="Yates T."/>
            <person name="Jawdy S."/>
            <person name="Smart L.B."/>
            <person name="Muchero W."/>
        </authorList>
    </citation>
    <scope>NUCLEOTIDE SEQUENCE</scope>
    <source>
        <tissue evidence="1">Shoot tip</tissue>
    </source>
</reference>
<keyword evidence="2" id="KW-1185">Reference proteome</keyword>
<dbReference type="PANTHER" id="PTHR46038:SF37">
    <property type="entry name" value="GLYCOSYLTRANSFERASE"/>
    <property type="match status" value="1"/>
</dbReference>
<dbReference type="InterPro" id="IPR044821">
    <property type="entry name" value="At1g28695/At4g15970-like"/>
</dbReference>
<dbReference type="AlphaFoldDB" id="A0A9Q1A1E1"/>
<accession>A0A9Q1A1E1</accession>
<dbReference type="PANTHER" id="PTHR46038">
    <property type="entry name" value="EXPRESSED PROTEIN-RELATED"/>
    <property type="match status" value="1"/>
</dbReference>
<evidence type="ECO:0000313" key="2">
    <source>
        <dbReference type="Proteomes" id="UP001151532"/>
    </source>
</evidence>
<gene>
    <name evidence="1" type="ORF">OIU79_027131</name>
</gene>
<sequence length="135" mass="15651">MSFLLREASTPSRLAILTVLDMSWARPGSVLDLFLESFRIREGTEHFLNHLVIAGLDFRAFQYCQFVHPHCFHHKAAGLRSYANQIKKGGIRKPMNRLSHHTFHRRRIQALEEVILLGYIMVYTFRLSIVACQAI</sequence>
<dbReference type="Proteomes" id="UP001151532">
    <property type="component" value="Chromosome 16"/>
</dbReference>
<reference evidence="1" key="2">
    <citation type="journal article" date="2023" name="Int. J. Mol. Sci.">
        <title>De Novo Assembly and Annotation of 11 Diverse Shrub Willow (Salix) Genomes Reveals Novel Gene Organization in Sex-Linked Regions.</title>
        <authorList>
            <person name="Hyden B."/>
            <person name="Feng K."/>
            <person name="Yates T.B."/>
            <person name="Jawdy S."/>
            <person name="Cereghino C."/>
            <person name="Smart L.B."/>
            <person name="Muchero W."/>
        </authorList>
    </citation>
    <scope>NUCLEOTIDE SEQUENCE</scope>
    <source>
        <tissue evidence="1">Shoot tip</tissue>
    </source>
</reference>
<comment type="caution">
    <text evidence="1">The sequence shown here is derived from an EMBL/GenBank/DDBJ whole genome shotgun (WGS) entry which is preliminary data.</text>
</comment>
<organism evidence="1 2">
    <name type="scientific">Salix purpurea</name>
    <name type="common">Purple osier willow</name>
    <dbReference type="NCBI Taxonomy" id="77065"/>
    <lineage>
        <taxon>Eukaryota</taxon>
        <taxon>Viridiplantae</taxon>
        <taxon>Streptophyta</taxon>
        <taxon>Embryophyta</taxon>
        <taxon>Tracheophyta</taxon>
        <taxon>Spermatophyta</taxon>
        <taxon>Magnoliopsida</taxon>
        <taxon>eudicotyledons</taxon>
        <taxon>Gunneridae</taxon>
        <taxon>Pentapetalae</taxon>
        <taxon>rosids</taxon>
        <taxon>fabids</taxon>
        <taxon>Malpighiales</taxon>
        <taxon>Salicaceae</taxon>
        <taxon>Saliceae</taxon>
        <taxon>Salix</taxon>
    </lineage>
</organism>
<evidence type="ECO:0000313" key="1">
    <source>
        <dbReference type="EMBL" id="KAJ6754454.1"/>
    </source>
</evidence>
<protein>
    <submittedName>
        <fullName evidence="1">GLYCOSYLTRANSFERASE</fullName>
    </submittedName>
</protein>